<dbReference type="Pfam" id="PF01965">
    <property type="entry name" value="DJ-1_PfpI"/>
    <property type="match status" value="1"/>
</dbReference>
<name>A0A7X5HTQ7_9FIRM</name>
<dbReference type="RefSeq" id="WP_162369216.1">
    <property type="nucleotide sequence ID" value="NZ_JAAEEH010000003.1"/>
</dbReference>
<evidence type="ECO:0000313" key="2">
    <source>
        <dbReference type="EMBL" id="NDL66486.1"/>
    </source>
</evidence>
<evidence type="ECO:0000259" key="1">
    <source>
        <dbReference type="Pfam" id="PF01965"/>
    </source>
</evidence>
<dbReference type="SUPFAM" id="SSF52317">
    <property type="entry name" value="Class I glutamine amidotransferase-like"/>
    <property type="match status" value="1"/>
</dbReference>
<dbReference type="PANTHER" id="PTHR48094:SF12">
    <property type="entry name" value="PARKINSON DISEASE PROTEIN 7 HOMOLOG"/>
    <property type="match status" value="1"/>
</dbReference>
<dbReference type="InterPro" id="IPR006287">
    <property type="entry name" value="DJ-1"/>
</dbReference>
<organism evidence="2 3">
    <name type="scientific">Anaerotalea alkaliphila</name>
    <dbReference type="NCBI Taxonomy" id="2662126"/>
    <lineage>
        <taxon>Bacteria</taxon>
        <taxon>Bacillati</taxon>
        <taxon>Bacillota</taxon>
        <taxon>Clostridia</taxon>
        <taxon>Eubacteriales</taxon>
        <taxon>Anaerotalea</taxon>
    </lineage>
</organism>
<dbReference type="EMBL" id="JAAEEH010000003">
    <property type="protein sequence ID" value="NDL66486.1"/>
    <property type="molecule type" value="Genomic_DNA"/>
</dbReference>
<reference evidence="2 3" key="1">
    <citation type="submission" date="2020-01" db="EMBL/GenBank/DDBJ databases">
        <title>Anaeroalcalibacter tamaniensis gen. nov., sp. nov., moderately halophilic strictly anaerobic fermenter bacterium from mud volcano of Taman peninsula.</title>
        <authorList>
            <person name="Frolova A."/>
            <person name="Merkel A.Y."/>
            <person name="Slobodkin A.I."/>
        </authorList>
    </citation>
    <scope>NUCLEOTIDE SEQUENCE [LARGE SCALE GENOMIC DNA]</scope>
    <source>
        <strain evidence="2 3">F-3ap</strain>
    </source>
</reference>
<feature type="domain" description="DJ-1/PfpI" evidence="1">
    <location>
        <begin position="1"/>
        <end position="163"/>
    </location>
</feature>
<proteinExistence type="predicted"/>
<dbReference type="PANTHER" id="PTHR48094">
    <property type="entry name" value="PROTEIN/NUCLEIC ACID DEGLYCASE DJ-1-RELATED"/>
    <property type="match status" value="1"/>
</dbReference>
<dbReference type="InterPro" id="IPR050325">
    <property type="entry name" value="Prot/Nucl_acid_deglycase"/>
</dbReference>
<evidence type="ECO:0000313" key="3">
    <source>
        <dbReference type="Proteomes" id="UP000461585"/>
    </source>
</evidence>
<keyword evidence="3" id="KW-1185">Reference proteome</keyword>
<accession>A0A7X5HTQ7</accession>
<dbReference type="Gene3D" id="3.40.50.880">
    <property type="match status" value="1"/>
</dbReference>
<protein>
    <submittedName>
        <fullName evidence="2">DJ-1/PfpI family protein</fullName>
    </submittedName>
</protein>
<dbReference type="CDD" id="cd03135">
    <property type="entry name" value="GATase1_DJ-1"/>
    <property type="match status" value="1"/>
</dbReference>
<dbReference type="AlphaFoldDB" id="A0A7X5HTQ7"/>
<dbReference type="InterPro" id="IPR029062">
    <property type="entry name" value="Class_I_gatase-like"/>
</dbReference>
<comment type="caution">
    <text evidence="2">The sequence shown here is derived from an EMBL/GenBank/DDBJ whole genome shotgun (WGS) entry which is preliminary data.</text>
</comment>
<gene>
    <name evidence="2" type="ORF">GXN74_01825</name>
</gene>
<dbReference type="InterPro" id="IPR002818">
    <property type="entry name" value="DJ-1/PfpI"/>
</dbReference>
<sequence>MKAAIYLATGFEEIEAVNIMDVLRRGRVDLEVVSVTGDLLVEGGHGIPLQCDRLFEEKKEEACDLLILPGGMPGTLNLGEHQGLGDTLKEAHRQGKRLAAICAAPSVLGGLGILQGKKATCYPGYEGKMEGAKATGLAYTKDGNIFTAKGAGVAMDFGFELLTESLPVKDVEKLAKAMQSGWTFSLHKGGRN</sequence>
<dbReference type="NCBIfam" id="TIGR01383">
    <property type="entry name" value="not_thiJ"/>
    <property type="match status" value="1"/>
</dbReference>
<dbReference type="Proteomes" id="UP000461585">
    <property type="component" value="Unassembled WGS sequence"/>
</dbReference>
<dbReference type="GO" id="GO:0005737">
    <property type="term" value="C:cytoplasm"/>
    <property type="evidence" value="ECO:0007669"/>
    <property type="project" value="TreeGrafter"/>
</dbReference>